<evidence type="ECO:0000313" key="2">
    <source>
        <dbReference type="EMBL" id="KAF2859963.1"/>
    </source>
</evidence>
<feature type="region of interest" description="Disordered" evidence="1">
    <location>
        <begin position="19"/>
        <end position="47"/>
    </location>
</feature>
<feature type="region of interest" description="Disordered" evidence="1">
    <location>
        <begin position="284"/>
        <end position="306"/>
    </location>
</feature>
<sequence length="346" mass="38324">MPGAARSLTARINTKRLFSQMADSDSDSDSSEAAIGTTYSPQHRFRPGTEEAAIPLSSMSNHSADANSAQRYFGDGIDLRRPVISMTNNIVDLTGEDDDVAPPARPVSATQELSRVGNNVIEVMSDDDESLSGWIPQGSERRRSAQQTRTSFSEEPSTRYQSMPRRTHGELRPVNVADQPIDLTDDDVIIVDERRRRPRESNTSNLPTYSDPDFRSVIVRQTNRIRGIGEAHTHLTTRVDHSIRRYPVSSTFPAQTLTLTDLPGLMDYALPAFEIGSSGFLSRQRHPSPAYVPPPSPGEGFTRNPEEDEEVVCPNCGDELLVSSGDVKQQLWVAKQCGHVSIDRYK</sequence>
<feature type="region of interest" description="Disordered" evidence="1">
    <location>
        <begin position="127"/>
        <end position="164"/>
    </location>
</feature>
<dbReference type="EMBL" id="MU005986">
    <property type="protein sequence ID" value="KAF2859963.1"/>
    <property type="molecule type" value="Genomic_DNA"/>
</dbReference>
<organism evidence="2 3">
    <name type="scientific">Piedraia hortae CBS 480.64</name>
    <dbReference type="NCBI Taxonomy" id="1314780"/>
    <lineage>
        <taxon>Eukaryota</taxon>
        <taxon>Fungi</taxon>
        <taxon>Dikarya</taxon>
        <taxon>Ascomycota</taxon>
        <taxon>Pezizomycotina</taxon>
        <taxon>Dothideomycetes</taxon>
        <taxon>Dothideomycetidae</taxon>
        <taxon>Capnodiales</taxon>
        <taxon>Piedraiaceae</taxon>
        <taxon>Piedraia</taxon>
    </lineage>
</organism>
<dbReference type="PANTHER" id="PTHR28042:SF1">
    <property type="entry name" value="E3 UBIQUITIN-PROTEIN LIGASE COMPLEX SLX5-SLX8 SUBUNIT SLX5"/>
    <property type="match status" value="1"/>
</dbReference>
<name>A0A6A7BXY7_9PEZI</name>
<protein>
    <submittedName>
        <fullName evidence="2">Uncharacterized protein</fullName>
    </submittedName>
</protein>
<dbReference type="AlphaFoldDB" id="A0A6A7BXY7"/>
<evidence type="ECO:0000256" key="1">
    <source>
        <dbReference type="SAM" id="MobiDB-lite"/>
    </source>
</evidence>
<keyword evidence="3" id="KW-1185">Reference proteome</keyword>
<dbReference type="InterPro" id="IPR038886">
    <property type="entry name" value="E3_SLX5/Rfp1"/>
</dbReference>
<dbReference type="Proteomes" id="UP000799421">
    <property type="component" value="Unassembled WGS sequence"/>
</dbReference>
<dbReference type="GO" id="GO:0033768">
    <property type="term" value="C:SUMO-targeted ubiquitin ligase complex"/>
    <property type="evidence" value="ECO:0007669"/>
    <property type="project" value="TreeGrafter"/>
</dbReference>
<evidence type="ECO:0000313" key="3">
    <source>
        <dbReference type="Proteomes" id="UP000799421"/>
    </source>
</evidence>
<dbReference type="GO" id="GO:0004842">
    <property type="term" value="F:ubiquitin-protein transferase activity"/>
    <property type="evidence" value="ECO:0007669"/>
    <property type="project" value="TreeGrafter"/>
</dbReference>
<proteinExistence type="predicted"/>
<dbReference type="OrthoDB" id="2398441at2759"/>
<feature type="compositionally biased region" description="Polar residues" evidence="1">
    <location>
        <begin position="145"/>
        <end position="161"/>
    </location>
</feature>
<reference evidence="2" key="1">
    <citation type="journal article" date="2020" name="Stud. Mycol.">
        <title>101 Dothideomycetes genomes: a test case for predicting lifestyles and emergence of pathogens.</title>
        <authorList>
            <person name="Haridas S."/>
            <person name="Albert R."/>
            <person name="Binder M."/>
            <person name="Bloem J."/>
            <person name="Labutti K."/>
            <person name="Salamov A."/>
            <person name="Andreopoulos B."/>
            <person name="Baker S."/>
            <person name="Barry K."/>
            <person name="Bills G."/>
            <person name="Bluhm B."/>
            <person name="Cannon C."/>
            <person name="Castanera R."/>
            <person name="Culley D."/>
            <person name="Daum C."/>
            <person name="Ezra D."/>
            <person name="Gonzalez J."/>
            <person name="Henrissat B."/>
            <person name="Kuo A."/>
            <person name="Liang C."/>
            <person name="Lipzen A."/>
            <person name="Lutzoni F."/>
            <person name="Magnuson J."/>
            <person name="Mondo S."/>
            <person name="Nolan M."/>
            <person name="Ohm R."/>
            <person name="Pangilinan J."/>
            <person name="Park H.-J."/>
            <person name="Ramirez L."/>
            <person name="Alfaro M."/>
            <person name="Sun H."/>
            <person name="Tritt A."/>
            <person name="Yoshinaga Y."/>
            <person name="Zwiers L.-H."/>
            <person name="Turgeon B."/>
            <person name="Goodwin S."/>
            <person name="Spatafora J."/>
            <person name="Crous P."/>
            <person name="Grigoriev I."/>
        </authorList>
    </citation>
    <scope>NUCLEOTIDE SEQUENCE</scope>
    <source>
        <strain evidence="2">CBS 480.64</strain>
    </source>
</reference>
<accession>A0A6A7BXY7</accession>
<gene>
    <name evidence="2" type="ORF">K470DRAFT_258306</name>
</gene>
<dbReference type="PANTHER" id="PTHR28042">
    <property type="entry name" value="E3 UBIQUITIN-PROTEIN LIGASE COMPLEX SLX5-SLX8 SUBUNIT SLX5"/>
    <property type="match status" value="1"/>
</dbReference>